<protein>
    <submittedName>
        <fullName evidence="9">Clathrin light chain</fullName>
    </submittedName>
</protein>
<keyword evidence="6" id="KW-0168">Coated pit</keyword>
<evidence type="ECO:0000256" key="6">
    <source>
        <dbReference type="ARBA" id="ARBA00023176"/>
    </source>
</evidence>
<evidence type="ECO:0000313" key="9">
    <source>
        <dbReference type="EMBL" id="KAL2468026.1"/>
    </source>
</evidence>
<evidence type="ECO:0000256" key="1">
    <source>
        <dbReference type="ARBA" id="ARBA00003913"/>
    </source>
</evidence>
<dbReference type="PANTHER" id="PTHR10639">
    <property type="entry name" value="CLATHRIN LIGHT CHAIN"/>
    <property type="match status" value="1"/>
</dbReference>
<reference evidence="10" key="1">
    <citation type="submission" date="2024-07" db="EMBL/GenBank/DDBJ databases">
        <title>Two chromosome-level genome assemblies of Korean endemic species Abeliophyllum distichum and Forsythia ovata (Oleaceae).</title>
        <authorList>
            <person name="Jang H."/>
        </authorList>
    </citation>
    <scope>NUCLEOTIDE SEQUENCE [LARGE SCALE GENOMIC DNA]</scope>
</reference>
<proteinExistence type="inferred from homology"/>
<dbReference type="EMBL" id="JBFOLJ010000017">
    <property type="protein sequence ID" value="KAL2468026.1"/>
    <property type="molecule type" value="Genomic_DNA"/>
</dbReference>
<evidence type="ECO:0000313" key="10">
    <source>
        <dbReference type="Proteomes" id="UP001604277"/>
    </source>
</evidence>
<evidence type="ECO:0000256" key="2">
    <source>
        <dbReference type="ARBA" id="ARBA00004180"/>
    </source>
</evidence>
<evidence type="ECO:0000256" key="5">
    <source>
        <dbReference type="ARBA" id="ARBA00023136"/>
    </source>
</evidence>
<dbReference type="GO" id="GO:0030659">
    <property type="term" value="C:cytoplasmic vesicle membrane"/>
    <property type="evidence" value="ECO:0007669"/>
    <property type="project" value="UniProtKB-SubCell"/>
</dbReference>
<feature type="compositionally biased region" description="Polar residues" evidence="8">
    <location>
        <begin position="115"/>
        <end position="129"/>
    </location>
</feature>
<feature type="region of interest" description="Disordered" evidence="8">
    <location>
        <begin position="85"/>
        <end position="129"/>
    </location>
</feature>
<evidence type="ECO:0000256" key="8">
    <source>
        <dbReference type="SAM" id="MobiDB-lite"/>
    </source>
</evidence>
<dbReference type="AlphaFoldDB" id="A0ABD1PZU6"/>
<comment type="similarity">
    <text evidence="4">Belongs to the clathrin light chain family.</text>
</comment>
<evidence type="ECO:0000256" key="4">
    <source>
        <dbReference type="ARBA" id="ARBA00005263"/>
    </source>
</evidence>
<gene>
    <name evidence="9" type="ORF">Fot_51551</name>
</gene>
<comment type="function">
    <text evidence="1">Clathrin is the major protein of the polyhedral coat of coated pits and vesicles.</text>
</comment>
<keyword evidence="5" id="KW-0472">Membrane</keyword>
<comment type="subcellular location">
    <subcellularLocation>
        <location evidence="2">Cytoplasmic vesicle membrane</location>
        <topology evidence="2">Peripheral membrane protein</topology>
        <orientation evidence="2">Cytoplasmic side</orientation>
    </subcellularLocation>
    <subcellularLocation>
        <location evidence="3">Membrane</location>
        <location evidence="3">Coated pit</location>
        <topology evidence="3">Peripheral membrane protein</topology>
        <orientation evidence="3">Cytoplasmic side</orientation>
    </subcellularLocation>
</comment>
<evidence type="ECO:0000256" key="7">
    <source>
        <dbReference type="ARBA" id="ARBA00023329"/>
    </source>
</evidence>
<dbReference type="PANTHER" id="PTHR10639:SF33">
    <property type="entry name" value="CLATHRIN LIGHT CHAIN 1"/>
    <property type="match status" value="1"/>
</dbReference>
<dbReference type="GO" id="GO:0005905">
    <property type="term" value="C:clathrin-coated pit"/>
    <property type="evidence" value="ECO:0007669"/>
    <property type="project" value="UniProtKB-KW"/>
</dbReference>
<comment type="caution">
    <text evidence="9">The sequence shown here is derived from an EMBL/GenBank/DDBJ whole genome shotgun (WGS) entry which is preliminary data.</text>
</comment>
<organism evidence="9 10">
    <name type="scientific">Forsythia ovata</name>
    <dbReference type="NCBI Taxonomy" id="205694"/>
    <lineage>
        <taxon>Eukaryota</taxon>
        <taxon>Viridiplantae</taxon>
        <taxon>Streptophyta</taxon>
        <taxon>Embryophyta</taxon>
        <taxon>Tracheophyta</taxon>
        <taxon>Spermatophyta</taxon>
        <taxon>Magnoliopsida</taxon>
        <taxon>eudicotyledons</taxon>
        <taxon>Gunneridae</taxon>
        <taxon>Pentapetalae</taxon>
        <taxon>asterids</taxon>
        <taxon>lamiids</taxon>
        <taxon>Lamiales</taxon>
        <taxon>Oleaceae</taxon>
        <taxon>Forsythieae</taxon>
        <taxon>Forsythia</taxon>
    </lineage>
</organism>
<evidence type="ECO:0000256" key="3">
    <source>
        <dbReference type="ARBA" id="ARBA00004277"/>
    </source>
</evidence>
<sequence length="129" mass="14981">MGKLETRHQRKRGSGETGCREVLTWGDGVGKWVAAEVGVRWWWDLGVDGECSQNAIYLEVEDNKEKEMRNQIIVEVEEYKQQFHEKRRQDCATNKAQNRERETLPKKPRKVPQGRKSTILESNSGDYSS</sequence>
<keyword evidence="10" id="KW-1185">Reference proteome</keyword>
<accession>A0ABD1PZU6</accession>
<name>A0ABD1PZU6_9LAMI</name>
<dbReference type="InterPro" id="IPR000996">
    <property type="entry name" value="Clathrin_L-chain"/>
</dbReference>
<dbReference type="Proteomes" id="UP001604277">
    <property type="component" value="Unassembled WGS sequence"/>
</dbReference>
<keyword evidence="7" id="KW-0968">Cytoplasmic vesicle</keyword>